<dbReference type="InterPro" id="IPR014710">
    <property type="entry name" value="RmlC-like_jellyroll"/>
</dbReference>
<dbReference type="PIRSF" id="PIRSF006232">
    <property type="entry name" value="Pirin"/>
    <property type="match status" value="1"/>
</dbReference>
<dbReference type="Proteomes" id="UP001595765">
    <property type="component" value="Unassembled WGS sequence"/>
</dbReference>
<comment type="similarity">
    <text evidence="1 2">Belongs to the pirin family.</text>
</comment>
<evidence type="ECO:0000256" key="1">
    <source>
        <dbReference type="ARBA" id="ARBA00008416"/>
    </source>
</evidence>
<protein>
    <submittedName>
        <fullName evidence="6">Pirin family protein</fullName>
    </submittedName>
</protein>
<gene>
    <name evidence="6" type="ORF">ACFO3J_34685</name>
</gene>
<accession>A0ABV8I028</accession>
<dbReference type="RefSeq" id="WP_386438451.1">
    <property type="nucleotide sequence ID" value="NZ_JBHSBB010000051.1"/>
</dbReference>
<evidence type="ECO:0000256" key="3">
    <source>
        <dbReference type="SAM" id="MobiDB-lite"/>
    </source>
</evidence>
<feature type="region of interest" description="Disordered" evidence="3">
    <location>
        <begin position="80"/>
        <end position="105"/>
    </location>
</feature>
<evidence type="ECO:0000313" key="6">
    <source>
        <dbReference type="EMBL" id="MFC4036549.1"/>
    </source>
</evidence>
<keyword evidence="7" id="KW-1185">Reference proteome</keyword>
<dbReference type="InterPro" id="IPR041602">
    <property type="entry name" value="Quercetinase_C"/>
</dbReference>
<organism evidence="6 7">
    <name type="scientific">Streptomyces polygonati</name>
    <dbReference type="NCBI Taxonomy" id="1617087"/>
    <lineage>
        <taxon>Bacteria</taxon>
        <taxon>Bacillati</taxon>
        <taxon>Actinomycetota</taxon>
        <taxon>Actinomycetes</taxon>
        <taxon>Kitasatosporales</taxon>
        <taxon>Streptomycetaceae</taxon>
        <taxon>Streptomyces</taxon>
    </lineage>
</organism>
<dbReference type="InterPro" id="IPR003829">
    <property type="entry name" value="Pirin_N_dom"/>
</dbReference>
<dbReference type="InterPro" id="IPR011051">
    <property type="entry name" value="RmlC_Cupin_sf"/>
</dbReference>
<evidence type="ECO:0000313" key="7">
    <source>
        <dbReference type="Proteomes" id="UP001595765"/>
    </source>
</evidence>
<dbReference type="Gene3D" id="2.60.120.10">
    <property type="entry name" value="Jelly Rolls"/>
    <property type="match status" value="2"/>
</dbReference>
<evidence type="ECO:0000259" key="5">
    <source>
        <dbReference type="Pfam" id="PF17954"/>
    </source>
</evidence>
<dbReference type="Pfam" id="PF02678">
    <property type="entry name" value="Pirin"/>
    <property type="match status" value="1"/>
</dbReference>
<reference evidence="7" key="1">
    <citation type="journal article" date="2019" name="Int. J. Syst. Evol. Microbiol.">
        <title>The Global Catalogue of Microorganisms (GCM) 10K type strain sequencing project: providing services to taxonomists for standard genome sequencing and annotation.</title>
        <authorList>
            <consortium name="The Broad Institute Genomics Platform"/>
            <consortium name="The Broad Institute Genome Sequencing Center for Infectious Disease"/>
            <person name="Wu L."/>
            <person name="Ma J."/>
        </authorList>
    </citation>
    <scope>NUCLEOTIDE SEQUENCE [LARGE SCALE GENOMIC DNA]</scope>
    <source>
        <strain evidence="7">CGMCC 4.7237</strain>
    </source>
</reference>
<dbReference type="InterPro" id="IPR012093">
    <property type="entry name" value="Pirin"/>
</dbReference>
<proteinExistence type="inferred from homology"/>
<sequence length="240" mass="25986">MIEVRRARDRDRTAEPGTGIESRHAFSFGARYDPDNVRFGLLLACNEERLAPGAGFAEHPHRDTEIVTWVLEGELEHRDGDGRTVRLGPGGLQRLSAGGGVRHEERNAGRTPLRFLQMWLHPDTFGGPPDYAAAADPAPPGPGLRLLASGADSPDPAPPLRLRQRAAALYVGRPLTAGSGPLPAAPFVYVHGVRGRLRLGDHVLEPGDAARLRDEPGTSVRWPGAAEFLVWEMHAEPSYG</sequence>
<evidence type="ECO:0000256" key="2">
    <source>
        <dbReference type="RuleBase" id="RU003457"/>
    </source>
</evidence>
<dbReference type="PANTHER" id="PTHR43212">
    <property type="entry name" value="QUERCETIN 2,3-DIOXYGENASE"/>
    <property type="match status" value="1"/>
</dbReference>
<evidence type="ECO:0000259" key="4">
    <source>
        <dbReference type="Pfam" id="PF02678"/>
    </source>
</evidence>
<feature type="domain" description="Quercetin 2,3-dioxygenase C-terminal cupin" evidence="5">
    <location>
        <begin position="187"/>
        <end position="233"/>
    </location>
</feature>
<comment type="caution">
    <text evidence="6">The sequence shown here is derived from an EMBL/GenBank/DDBJ whole genome shotgun (WGS) entry which is preliminary data.</text>
</comment>
<dbReference type="EMBL" id="JBHSBB010000051">
    <property type="protein sequence ID" value="MFC4036549.1"/>
    <property type="molecule type" value="Genomic_DNA"/>
</dbReference>
<feature type="domain" description="Pirin N-terminal" evidence="4">
    <location>
        <begin position="17"/>
        <end position="120"/>
    </location>
</feature>
<dbReference type="PANTHER" id="PTHR43212:SF3">
    <property type="entry name" value="QUERCETIN 2,3-DIOXYGENASE"/>
    <property type="match status" value="1"/>
</dbReference>
<dbReference type="Pfam" id="PF17954">
    <property type="entry name" value="Pirin_C_2"/>
    <property type="match status" value="1"/>
</dbReference>
<dbReference type="SUPFAM" id="SSF51182">
    <property type="entry name" value="RmlC-like cupins"/>
    <property type="match status" value="1"/>
</dbReference>
<name>A0ABV8I028_9ACTN</name>